<dbReference type="EC" id="2.4.1.21" evidence="7"/>
<dbReference type="Pfam" id="PF00534">
    <property type="entry name" value="Glycos_transf_1"/>
    <property type="match status" value="1"/>
</dbReference>
<comment type="function">
    <text evidence="2 7">Synthesizes alpha-1,4-glucan chains using ADP-glucose.</text>
</comment>
<keyword evidence="4 7" id="KW-0328">Glycosyltransferase</keyword>
<keyword evidence="6 7" id="KW-0320">Glycogen biosynthesis</keyword>
<dbReference type="RefSeq" id="WP_184310343.1">
    <property type="nucleotide sequence ID" value="NZ_JACHEN010000010.1"/>
</dbReference>
<protein>
    <recommendedName>
        <fullName evidence="7">Glycogen synthase</fullName>
        <ecNumber evidence="7">2.4.1.21</ecNumber>
    </recommendedName>
    <alternativeName>
        <fullName evidence="7">Starch [bacterial glycogen] synthase</fullName>
    </alternativeName>
</protein>
<evidence type="ECO:0000256" key="2">
    <source>
        <dbReference type="ARBA" id="ARBA00002764"/>
    </source>
</evidence>
<dbReference type="Gene3D" id="3.40.50.2000">
    <property type="entry name" value="Glycogen Phosphorylase B"/>
    <property type="match status" value="2"/>
</dbReference>
<evidence type="ECO:0000256" key="1">
    <source>
        <dbReference type="ARBA" id="ARBA00001478"/>
    </source>
</evidence>
<sequence>MVKILHIASEASPFIKTGGLADVIGSLPKALHEKGLDVRVVLPKYGTIEQHWKEQMVWEKSITVPLAWRNQFCGIETICYEGITFYFLDNEYYYNRDHIYGYEDDGERFAFFCRAALAFLPHIDFQPQILHCHDWHTGLVSVFLEAFYNHLPFYQNMGTIFTIHNLQYQGVFPKYFLGDVLGLDDSYFTIDSLEYQGQINFMKGGLVFSDLLTTVSKSYSEEIQTPYFGESLDGLLRKRRKQLFGIINGIDYDLYSPNKDPHIFLPYYDNLQDKSFNKVKLQEALGLSVDSNTPMIAIISRLVSSKGLDLVVHILDELLSLDVQLVILGTGEAKYEELFQQAMIRYPSKLSVHIQFDDSLARKIYAASDLFLMPSRFEPCGIGQLIALRYGSIPIVRETGGLKDTVQSYNDYRCTGNGFSFTHYNAHDMLFTIQRALKSYQDKKLWIKVFKNAIYSDFSWHQSAQQYTHLYKTLTFQTQKF</sequence>
<keyword evidence="11" id="KW-1185">Reference proteome</keyword>
<evidence type="ECO:0000256" key="4">
    <source>
        <dbReference type="ARBA" id="ARBA00022676"/>
    </source>
</evidence>
<evidence type="ECO:0000259" key="8">
    <source>
        <dbReference type="Pfam" id="PF00534"/>
    </source>
</evidence>
<accession>A0A841KUC4</accession>
<feature type="domain" description="Glycosyl transferase family 1" evidence="8">
    <location>
        <begin position="290"/>
        <end position="445"/>
    </location>
</feature>
<dbReference type="Pfam" id="PF08323">
    <property type="entry name" value="Glyco_transf_5"/>
    <property type="match status" value="1"/>
</dbReference>
<dbReference type="GO" id="GO:0009011">
    <property type="term" value="F:alpha-1,4-glucan glucosyltransferase (ADP-glucose donor) activity"/>
    <property type="evidence" value="ECO:0007669"/>
    <property type="project" value="UniProtKB-UniRule"/>
</dbReference>
<evidence type="ECO:0000256" key="7">
    <source>
        <dbReference type="HAMAP-Rule" id="MF_00484"/>
    </source>
</evidence>
<feature type="domain" description="Starch synthase catalytic" evidence="9">
    <location>
        <begin position="3"/>
        <end position="238"/>
    </location>
</feature>
<dbReference type="InterPro" id="IPR011835">
    <property type="entry name" value="GS/SS"/>
</dbReference>
<dbReference type="PANTHER" id="PTHR45825:SF11">
    <property type="entry name" value="ALPHA AMYLASE DOMAIN-CONTAINING PROTEIN"/>
    <property type="match status" value="1"/>
</dbReference>
<dbReference type="HAMAP" id="MF_00484">
    <property type="entry name" value="Glycogen_synth"/>
    <property type="match status" value="1"/>
</dbReference>
<comment type="caution">
    <text evidence="10">The sequence shown here is derived from an EMBL/GenBank/DDBJ whole genome shotgun (WGS) entry which is preliminary data.</text>
</comment>
<evidence type="ECO:0000313" key="11">
    <source>
        <dbReference type="Proteomes" id="UP000579281"/>
    </source>
</evidence>
<organism evidence="10 11">
    <name type="scientific">Anaerosolibacter carboniphilus</name>
    <dbReference type="NCBI Taxonomy" id="1417629"/>
    <lineage>
        <taxon>Bacteria</taxon>
        <taxon>Bacillati</taxon>
        <taxon>Bacillota</taxon>
        <taxon>Clostridia</taxon>
        <taxon>Peptostreptococcales</taxon>
        <taxon>Thermotaleaceae</taxon>
        <taxon>Anaerosolibacter</taxon>
    </lineage>
</organism>
<dbReference type="SUPFAM" id="SSF53756">
    <property type="entry name" value="UDP-Glycosyltransferase/glycogen phosphorylase"/>
    <property type="match status" value="1"/>
</dbReference>
<evidence type="ECO:0000256" key="3">
    <source>
        <dbReference type="ARBA" id="ARBA00010281"/>
    </source>
</evidence>
<dbReference type="UniPathway" id="UPA00164"/>
<dbReference type="GO" id="GO:0004373">
    <property type="term" value="F:alpha-1,4-glucan glucosyltransferase (UDP-glucose donor) activity"/>
    <property type="evidence" value="ECO:0007669"/>
    <property type="project" value="InterPro"/>
</dbReference>
<evidence type="ECO:0000256" key="6">
    <source>
        <dbReference type="ARBA" id="ARBA00023056"/>
    </source>
</evidence>
<proteinExistence type="inferred from homology"/>
<dbReference type="NCBIfam" id="NF001898">
    <property type="entry name" value="PRK00654.1-1"/>
    <property type="match status" value="1"/>
</dbReference>
<dbReference type="InterPro" id="IPR001296">
    <property type="entry name" value="Glyco_trans_1"/>
</dbReference>
<dbReference type="GO" id="GO:0005978">
    <property type="term" value="P:glycogen biosynthetic process"/>
    <property type="evidence" value="ECO:0007669"/>
    <property type="project" value="UniProtKB-UniRule"/>
</dbReference>
<dbReference type="CDD" id="cd03791">
    <property type="entry name" value="GT5_Glycogen_synthase_DULL1-like"/>
    <property type="match status" value="1"/>
</dbReference>
<gene>
    <name evidence="7" type="primary">glgA</name>
    <name evidence="10" type="ORF">HNQ80_001879</name>
</gene>
<feature type="binding site" evidence="7">
    <location>
        <position position="16"/>
    </location>
    <ligand>
        <name>ADP-alpha-D-glucose</name>
        <dbReference type="ChEBI" id="CHEBI:57498"/>
    </ligand>
</feature>
<keyword evidence="5 7" id="KW-0808">Transferase</keyword>
<dbReference type="EMBL" id="JACHEN010000010">
    <property type="protein sequence ID" value="MBB6215788.1"/>
    <property type="molecule type" value="Genomic_DNA"/>
</dbReference>
<comment type="pathway">
    <text evidence="7">Glycan biosynthesis; glycogen biosynthesis.</text>
</comment>
<dbReference type="NCBIfam" id="NF001899">
    <property type="entry name" value="PRK00654.1-2"/>
    <property type="match status" value="1"/>
</dbReference>
<evidence type="ECO:0000313" key="10">
    <source>
        <dbReference type="EMBL" id="MBB6215788.1"/>
    </source>
</evidence>
<dbReference type="AlphaFoldDB" id="A0A841KUC4"/>
<evidence type="ECO:0000256" key="5">
    <source>
        <dbReference type="ARBA" id="ARBA00022679"/>
    </source>
</evidence>
<evidence type="ECO:0000259" key="9">
    <source>
        <dbReference type="Pfam" id="PF08323"/>
    </source>
</evidence>
<dbReference type="PANTHER" id="PTHR45825">
    <property type="entry name" value="GRANULE-BOUND STARCH SYNTHASE 1, CHLOROPLASTIC/AMYLOPLASTIC"/>
    <property type="match status" value="1"/>
</dbReference>
<name>A0A841KUC4_9FIRM</name>
<reference evidence="10 11" key="1">
    <citation type="submission" date="2020-08" db="EMBL/GenBank/DDBJ databases">
        <title>Genomic Encyclopedia of Type Strains, Phase IV (KMG-IV): sequencing the most valuable type-strain genomes for metagenomic binning, comparative biology and taxonomic classification.</title>
        <authorList>
            <person name="Goeker M."/>
        </authorList>
    </citation>
    <scope>NUCLEOTIDE SEQUENCE [LARGE SCALE GENOMIC DNA]</scope>
    <source>
        <strain evidence="10 11">DSM 103526</strain>
    </source>
</reference>
<comment type="catalytic activity">
    <reaction evidence="1 7">
        <text>[(1-&gt;4)-alpha-D-glucosyl](n) + ADP-alpha-D-glucose = [(1-&gt;4)-alpha-D-glucosyl](n+1) + ADP + H(+)</text>
        <dbReference type="Rhea" id="RHEA:18189"/>
        <dbReference type="Rhea" id="RHEA-COMP:9584"/>
        <dbReference type="Rhea" id="RHEA-COMP:9587"/>
        <dbReference type="ChEBI" id="CHEBI:15378"/>
        <dbReference type="ChEBI" id="CHEBI:15444"/>
        <dbReference type="ChEBI" id="CHEBI:57498"/>
        <dbReference type="ChEBI" id="CHEBI:456216"/>
        <dbReference type="EC" id="2.4.1.21"/>
    </reaction>
</comment>
<dbReference type="InterPro" id="IPR013534">
    <property type="entry name" value="Starch_synth_cat_dom"/>
</dbReference>
<comment type="similarity">
    <text evidence="3 7">Belongs to the glycosyltransferase 1 family. Bacterial/plant glycogen synthase subfamily.</text>
</comment>
<dbReference type="Proteomes" id="UP000579281">
    <property type="component" value="Unassembled WGS sequence"/>
</dbReference>
<dbReference type="NCBIfam" id="TIGR02095">
    <property type="entry name" value="glgA"/>
    <property type="match status" value="1"/>
</dbReference>